<reference evidence="2 3" key="1">
    <citation type="submission" date="2020-08" db="EMBL/GenBank/DDBJ databases">
        <title>Cohnella phylogeny.</title>
        <authorList>
            <person name="Dunlap C."/>
        </authorList>
    </citation>
    <scope>NUCLEOTIDE SEQUENCE [LARGE SCALE GENOMIC DNA]</scope>
    <source>
        <strain evidence="2 3">CBP 2801</strain>
    </source>
</reference>
<evidence type="ECO:0000313" key="2">
    <source>
        <dbReference type="EMBL" id="MBB6729418.1"/>
    </source>
</evidence>
<accession>A0A7X0SG95</accession>
<gene>
    <name evidence="2" type="ORF">H7C18_00720</name>
</gene>
<dbReference type="EMBL" id="JACJVO010000001">
    <property type="protein sequence ID" value="MBB6729418.1"/>
    <property type="molecule type" value="Genomic_DNA"/>
</dbReference>
<name>A0A7X0SG95_9BACL</name>
<organism evidence="2 3">
    <name type="scientific">Cohnella zeiphila</name>
    <dbReference type="NCBI Taxonomy" id="2761120"/>
    <lineage>
        <taxon>Bacteria</taxon>
        <taxon>Bacillati</taxon>
        <taxon>Bacillota</taxon>
        <taxon>Bacilli</taxon>
        <taxon>Bacillales</taxon>
        <taxon>Paenibacillaceae</taxon>
        <taxon>Cohnella</taxon>
    </lineage>
</organism>
<dbReference type="AlphaFoldDB" id="A0A7X0SG95"/>
<feature type="region of interest" description="Disordered" evidence="1">
    <location>
        <begin position="56"/>
        <end position="89"/>
    </location>
</feature>
<evidence type="ECO:0000256" key="1">
    <source>
        <dbReference type="SAM" id="MobiDB-lite"/>
    </source>
</evidence>
<keyword evidence="3" id="KW-1185">Reference proteome</keyword>
<evidence type="ECO:0000313" key="3">
    <source>
        <dbReference type="Proteomes" id="UP000564644"/>
    </source>
</evidence>
<proteinExistence type="predicted"/>
<dbReference type="Proteomes" id="UP000564644">
    <property type="component" value="Unassembled WGS sequence"/>
</dbReference>
<sequence length="215" mass="21863">MNVPWRPAGTTAGVVLLFAALVLCVPSNEKPAGRSGSPDAAKPLFSDTVIPLSIGGNAPPADAGKHPVDAAAASRDERDSPSDVAFDSRNPTLAGLALGMKQSEVDKRLGSSASEYDLPTAGGTVHMAEYDVATVGFGPGSSVVYVEVSKPGADSGLLDIGVGQRGKQAAGTLGLPFASETRVLSEPVEGGLLKIDLEPAAQMVVSIKLIGEFNP</sequence>
<feature type="compositionally biased region" description="Basic and acidic residues" evidence="1">
    <location>
        <begin position="63"/>
        <end position="81"/>
    </location>
</feature>
<protein>
    <submittedName>
        <fullName evidence="2">Uncharacterized protein</fullName>
    </submittedName>
</protein>
<dbReference type="RefSeq" id="WP_185127086.1">
    <property type="nucleotide sequence ID" value="NZ_JACJVO010000001.1"/>
</dbReference>
<comment type="caution">
    <text evidence="2">The sequence shown here is derived from an EMBL/GenBank/DDBJ whole genome shotgun (WGS) entry which is preliminary data.</text>
</comment>